<protein>
    <submittedName>
        <fullName evidence="2">Uncharacterized protein</fullName>
    </submittedName>
</protein>
<evidence type="ECO:0000313" key="3">
    <source>
        <dbReference type="Proteomes" id="UP001177670"/>
    </source>
</evidence>
<evidence type="ECO:0000313" key="2">
    <source>
        <dbReference type="EMBL" id="KAK1125901.1"/>
    </source>
</evidence>
<dbReference type="Proteomes" id="UP001177670">
    <property type="component" value="Unassembled WGS sequence"/>
</dbReference>
<keyword evidence="3" id="KW-1185">Reference proteome</keyword>
<feature type="region of interest" description="Disordered" evidence="1">
    <location>
        <begin position="168"/>
        <end position="191"/>
    </location>
</feature>
<accession>A0AA40FVC8</accession>
<organism evidence="2 3">
    <name type="scientific">Melipona bicolor</name>
    <dbReference type="NCBI Taxonomy" id="60889"/>
    <lineage>
        <taxon>Eukaryota</taxon>
        <taxon>Metazoa</taxon>
        <taxon>Ecdysozoa</taxon>
        <taxon>Arthropoda</taxon>
        <taxon>Hexapoda</taxon>
        <taxon>Insecta</taxon>
        <taxon>Pterygota</taxon>
        <taxon>Neoptera</taxon>
        <taxon>Endopterygota</taxon>
        <taxon>Hymenoptera</taxon>
        <taxon>Apocrita</taxon>
        <taxon>Aculeata</taxon>
        <taxon>Apoidea</taxon>
        <taxon>Anthophila</taxon>
        <taxon>Apidae</taxon>
        <taxon>Melipona</taxon>
    </lineage>
</organism>
<reference evidence="2" key="1">
    <citation type="submission" date="2021-10" db="EMBL/GenBank/DDBJ databases">
        <title>Melipona bicolor Genome sequencing and assembly.</title>
        <authorList>
            <person name="Araujo N.S."/>
            <person name="Arias M.C."/>
        </authorList>
    </citation>
    <scope>NUCLEOTIDE SEQUENCE</scope>
    <source>
        <strain evidence="2">USP_2M_L1-L4_2017</strain>
        <tissue evidence="2">Whole body</tissue>
    </source>
</reference>
<proteinExistence type="predicted"/>
<feature type="compositionally biased region" description="Basic and acidic residues" evidence="1">
    <location>
        <begin position="176"/>
        <end position="191"/>
    </location>
</feature>
<gene>
    <name evidence="2" type="ORF">K0M31_005437</name>
</gene>
<feature type="compositionally biased region" description="Basic and acidic residues" evidence="1">
    <location>
        <begin position="28"/>
        <end position="43"/>
    </location>
</feature>
<evidence type="ECO:0000256" key="1">
    <source>
        <dbReference type="SAM" id="MobiDB-lite"/>
    </source>
</evidence>
<dbReference type="EMBL" id="JAHYIQ010000015">
    <property type="protein sequence ID" value="KAK1125901.1"/>
    <property type="molecule type" value="Genomic_DNA"/>
</dbReference>
<dbReference type="AlphaFoldDB" id="A0AA40FVC8"/>
<sequence length="191" mass="21242">MATPFCVLRGCCADERAKGEQQGMKKRASAEREGGNREKEDGSLKIHVRRKRKSSVVSRRLSGEINDFMLSLRRVIVEVLVPPPLSLSLPSSSPLVLSSSLVFSNQARRRKKSQILTVSANNFGDSRGSYRVEISAKEEKRSGTVDQLARIEAGRNWAPRLVRKSEVLPATSSATNRKETEKRWKGGHAEP</sequence>
<feature type="region of interest" description="Disordered" evidence="1">
    <location>
        <begin position="18"/>
        <end position="43"/>
    </location>
</feature>
<comment type="caution">
    <text evidence="2">The sequence shown here is derived from an EMBL/GenBank/DDBJ whole genome shotgun (WGS) entry which is preliminary data.</text>
</comment>
<name>A0AA40FVC8_9HYME</name>